<dbReference type="AlphaFoldDB" id="R0M4G5"/>
<keyword evidence="2" id="KW-1185">Reference proteome</keyword>
<dbReference type="Proteomes" id="UP000296049">
    <property type="component" value="Unassembled WGS sequence"/>
</dbReference>
<name>R0M4G5_ANAPL</name>
<sequence>MTHRQELWNSCGFPKQLRCPQRTPANEALHSCGCLTCSLSRQLQAACTHTHLALGSVTHLLVPWAGPRTGTDLCTQLALITPCHTSHSCMTCTRCAHTHLLYDSSFGFGHSSFLSLAIKKQFLAAQGHCNSNPKSFVVKSTGSKVTDILLYGSKILETLLYFADAQITDVFENLPIQNLYSSSEKATESIMDRCDMIPGEAGTNTRWQHEPQLCALKRQYACPGEHFTSPSDLQKKPQVIHIQTAIFTRSKRMPLMERAVILYHKGFRVLTVTYETSIVMKMYQEWKNSCTIWNCKKTKYEFKNFKHFQPRATYQCSAVQKPKARSYDY</sequence>
<evidence type="ECO:0000313" key="1">
    <source>
        <dbReference type="EMBL" id="EOB07558.1"/>
    </source>
</evidence>
<protein>
    <submittedName>
        <fullName evidence="1">Uncharacterized protein</fullName>
    </submittedName>
</protein>
<organism evidence="1 2">
    <name type="scientific">Anas platyrhynchos</name>
    <name type="common">Mallard</name>
    <name type="synonym">Anas boschas</name>
    <dbReference type="NCBI Taxonomy" id="8839"/>
    <lineage>
        <taxon>Eukaryota</taxon>
        <taxon>Metazoa</taxon>
        <taxon>Chordata</taxon>
        <taxon>Craniata</taxon>
        <taxon>Vertebrata</taxon>
        <taxon>Euteleostomi</taxon>
        <taxon>Archelosauria</taxon>
        <taxon>Archosauria</taxon>
        <taxon>Dinosauria</taxon>
        <taxon>Saurischia</taxon>
        <taxon>Theropoda</taxon>
        <taxon>Coelurosauria</taxon>
        <taxon>Aves</taxon>
        <taxon>Neognathae</taxon>
        <taxon>Galloanserae</taxon>
        <taxon>Anseriformes</taxon>
        <taxon>Anatidae</taxon>
        <taxon>Anatinae</taxon>
        <taxon>Anas</taxon>
    </lineage>
</organism>
<reference evidence="2" key="1">
    <citation type="journal article" date="2013" name="Nat. Genet.">
        <title>The duck genome and transcriptome provide insight into an avian influenza virus reservoir species.</title>
        <authorList>
            <person name="Huang Y."/>
            <person name="Li Y."/>
            <person name="Burt D.W."/>
            <person name="Chen H."/>
            <person name="Zhang Y."/>
            <person name="Qian W."/>
            <person name="Kim H."/>
            <person name="Gan S."/>
            <person name="Zhao Y."/>
            <person name="Li J."/>
            <person name="Yi K."/>
            <person name="Feng H."/>
            <person name="Zhu P."/>
            <person name="Li B."/>
            <person name="Liu Q."/>
            <person name="Fairley S."/>
            <person name="Magor K.E."/>
            <person name="Du Z."/>
            <person name="Hu X."/>
            <person name="Goodman L."/>
            <person name="Tafer H."/>
            <person name="Vignal A."/>
            <person name="Lee T."/>
            <person name="Kim K.W."/>
            <person name="Sheng Z."/>
            <person name="An Y."/>
            <person name="Searle S."/>
            <person name="Herrero J."/>
            <person name="Groenen M.A."/>
            <person name="Crooijmans R.P."/>
            <person name="Faraut T."/>
            <person name="Cai Q."/>
            <person name="Webster R.G."/>
            <person name="Aldridge J.R."/>
            <person name="Warren W.C."/>
            <person name="Bartschat S."/>
            <person name="Kehr S."/>
            <person name="Marz M."/>
            <person name="Stadler P.F."/>
            <person name="Smith J."/>
            <person name="Kraus R.H."/>
            <person name="Zhao Y."/>
            <person name="Ren L."/>
            <person name="Fei J."/>
            <person name="Morisson M."/>
            <person name="Kaiser P."/>
            <person name="Griffin D.K."/>
            <person name="Rao M."/>
            <person name="Pitel F."/>
            <person name="Wang J."/>
            <person name="Li N."/>
        </authorList>
    </citation>
    <scope>NUCLEOTIDE SEQUENCE [LARGE SCALE GENOMIC DNA]</scope>
</reference>
<proteinExistence type="predicted"/>
<evidence type="ECO:0000313" key="2">
    <source>
        <dbReference type="Proteomes" id="UP000296049"/>
    </source>
</evidence>
<accession>R0M4G5</accession>
<dbReference type="EMBL" id="KB742522">
    <property type="protein sequence ID" value="EOB07558.1"/>
    <property type="molecule type" value="Genomic_DNA"/>
</dbReference>
<gene>
    <name evidence="1" type="ORF">Anapl_01982</name>
</gene>